<dbReference type="InterPro" id="IPR036890">
    <property type="entry name" value="HATPase_C_sf"/>
</dbReference>
<comment type="catalytic activity">
    <reaction evidence="1">
        <text>ATP + protein L-histidine = ADP + protein N-phospho-L-histidine.</text>
        <dbReference type="EC" id="2.7.13.3"/>
    </reaction>
</comment>
<dbReference type="SUPFAM" id="SSF55874">
    <property type="entry name" value="ATPase domain of HSP90 chaperone/DNA topoisomerase II/histidine kinase"/>
    <property type="match status" value="1"/>
</dbReference>
<dbReference type="AlphaFoldDB" id="A0A126QT48"/>
<dbReference type="PANTHER" id="PTHR43711">
    <property type="entry name" value="TWO-COMPONENT HISTIDINE KINASE"/>
    <property type="match status" value="1"/>
</dbReference>
<evidence type="ECO:0000313" key="10">
    <source>
        <dbReference type="EMBL" id="AMK12615.1"/>
    </source>
</evidence>
<dbReference type="Gene3D" id="6.10.340.10">
    <property type="match status" value="1"/>
</dbReference>
<evidence type="ECO:0000256" key="1">
    <source>
        <dbReference type="ARBA" id="ARBA00000085"/>
    </source>
</evidence>
<dbReference type="InterPro" id="IPR005467">
    <property type="entry name" value="His_kinase_dom"/>
</dbReference>
<dbReference type="Pfam" id="PF00512">
    <property type="entry name" value="HisKA"/>
    <property type="match status" value="1"/>
</dbReference>
<dbReference type="Pfam" id="PF02518">
    <property type="entry name" value="HATPase_c"/>
    <property type="match status" value="1"/>
</dbReference>
<keyword evidence="7" id="KW-0175">Coiled coil</keyword>
<name>A0A126QT48_9BACT</name>
<evidence type="ECO:0000313" key="13">
    <source>
        <dbReference type="Proteomes" id="UP000295506"/>
    </source>
</evidence>
<dbReference type="InterPro" id="IPR003661">
    <property type="entry name" value="HisK_dim/P_dom"/>
</dbReference>
<dbReference type="CDD" id="cd00082">
    <property type="entry name" value="HisKA"/>
    <property type="match status" value="1"/>
</dbReference>
<dbReference type="Proteomes" id="UP000055611">
    <property type="component" value="Chromosome"/>
</dbReference>
<dbReference type="InterPro" id="IPR004358">
    <property type="entry name" value="Sig_transdc_His_kin-like_C"/>
</dbReference>
<feature type="coiled-coil region" evidence="7">
    <location>
        <begin position="214"/>
        <end position="290"/>
    </location>
</feature>
<feature type="transmembrane region" description="Helical" evidence="8">
    <location>
        <begin position="164"/>
        <end position="186"/>
    </location>
</feature>
<dbReference type="EC" id="2.7.13.3" evidence="2"/>
<dbReference type="SMART" id="SM00387">
    <property type="entry name" value="HATPase_c"/>
    <property type="match status" value="1"/>
</dbReference>
<dbReference type="Proteomes" id="UP000295506">
    <property type="component" value="Unassembled WGS sequence"/>
</dbReference>
<dbReference type="EMBL" id="SOBK01000002">
    <property type="protein sequence ID" value="TDT90927.1"/>
    <property type="molecule type" value="Genomic_DNA"/>
</dbReference>
<dbReference type="KEGG" id="dej:AWY79_16635"/>
<evidence type="ECO:0000256" key="3">
    <source>
        <dbReference type="ARBA" id="ARBA00022553"/>
    </source>
</evidence>
<feature type="domain" description="Histidine kinase" evidence="9">
    <location>
        <begin position="297"/>
        <end position="528"/>
    </location>
</feature>
<dbReference type="OrthoDB" id="9762798at2"/>
<feature type="transmembrane region" description="Helical" evidence="8">
    <location>
        <begin position="20"/>
        <end position="43"/>
    </location>
</feature>
<dbReference type="InterPro" id="IPR050736">
    <property type="entry name" value="Sensor_HK_Regulatory"/>
</dbReference>
<dbReference type="SUPFAM" id="SSF47384">
    <property type="entry name" value="Homodimeric domain of signal transducing histidine kinase"/>
    <property type="match status" value="1"/>
</dbReference>
<evidence type="ECO:0000256" key="4">
    <source>
        <dbReference type="ARBA" id="ARBA00022679"/>
    </source>
</evidence>
<keyword evidence="6" id="KW-0902">Two-component regulatory system</keyword>
<evidence type="ECO:0000256" key="5">
    <source>
        <dbReference type="ARBA" id="ARBA00022777"/>
    </source>
</evidence>
<keyword evidence="8" id="KW-1133">Transmembrane helix</keyword>
<sequence>MARRLPVPPLFGPREYFPSLAAKILLSVFVIFLVTSVTLYFFYSARIREQGMENLRNQLEAFASSKAAELSEPLWNFQDILLASLMRSYRDNGDLHRISLYDNSDKLVMEETPDGPDAGHTILTTARPLTRTVGGEVMTIGRLVVQYHDDRIRREIAGRRHEDLGSAALLALIVFVSGWFILHLVVGRPLQRLKLSLRHNARSDARMPLVWNSRDELGEVVAEYNNLLREVEHQTSQLVKKNTALEKLIAQRREAERKLARAHDDLEQTVARRTLELREANKELVRLDNQRSAFLSSASHELRTPLAAVLGFSKLVRKEFAKHFAPAAPRMELEKKSDVILGNLDIIAKEGDRLTRLINDLLDINKIEAGQMEWRDTLLNVPDELNRALRTMAPQLAGDGPVRLETDIPEWIPPLVFDPDRMQQLLLNLLSNAYKNTDSGTIRLTARHEGNTTRIAVSDTGRGIPERDLELIFHKFHQSENGRLGKPGGTGLGLAICRHIVDHYGGRITVESKLGHGSTFTVELPAQPF</sequence>
<keyword evidence="12" id="KW-1185">Reference proteome</keyword>
<proteinExistence type="predicted"/>
<keyword evidence="5" id="KW-0418">Kinase</keyword>
<keyword evidence="4" id="KW-0808">Transferase</keyword>
<organism evidence="11 13">
    <name type="scientific">Pseudodesulfovibrio indicus</name>
    <dbReference type="NCBI Taxonomy" id="1716143"/>
    <lineage>
        <taxon>Bacteria</taxon>
        <taxon>Pseudomonadati</taxon>
        <taxon>Thermodesulfobacteriota</taxon>
        <taxon>Desulfovibrionia</taxon>
        <taxon>Desulfovibrionales</taxon>
        <taxon>Desulfovibrionaceae</taxon>
    </lineage>
</organism>
<evidence type="ECO:0000256" key="7">
    <source>
        <dbReference type="SAM" id="Coils"/>
    </source>
</evidence>
<accession>A0A126QT48</accession>
<dbReference type="SMART" id="SM00388">
    <property type="entry name" value="HisKA"/>
    <property type="match status" value="1"/>
</dbReference>
<reference evidence="10 12" key="1">
    <citation type="journal article" date="2016" name="Front. Microbiol.">
        <title>Genome Sequence of the Piezophilic, Mesophilic Sulfate-Reducing Bacterium Desulfovibrio indicus J2T.</title>
        <authorList>
            <person name="Cao J."/>
            <person name="Maignien L."/>
            <person name="Shao Z."/>
            <person name="Alain K."/>
            <person name="Jebbar M."/>
        </authorList>
    </citation>
    <scope>NUCLEOTIDE SEQUENCE [LARGE SCALE GENOMIC DNA]</scope>
    <source>
        <strain evidence="10 12">J2</strain>
    </source>
</reference>
<keyword evidence="3" id="KW-0597">Phosphoprotein</keyword>
<evidence type="ECO:0000256" key="8">
    <source>
        <dbReference type="SAM" id="Phobius"/>
    </source>
</evidence>
<protein>
    <recommendedName>
        <fullName evidence="2">histidine kinase</fullName>
        <ecNumber evidence="2">2.7.13.3</ecNumber>
    </recommendedName>
</protein>
<evidence type="ECO:0000313" key="11">
    <source>
        <dbReference type="EMBL" id="TDT90927.1"/>
    </source>
</evidence>
<dbReference type="InterPro" id="IPR036097">
    <property type="entry name" value="HisK_dim/P_sf"/>
</dbReference>
<dbReference type="EMBL" id="CP014206">
    <property type="protein sequence ID" value="AMK12615.1"/>
    <property type="molecule type" value="Genomic_DNA"/>
</dbReference>
<dbReference type="PANTHER" id="PTHR43711:SF30">
    <property type="entry name" value="HISTIDINE KINASE"/>
    <property type="match status" value="1"/>
</dbReference>
<keyword evidence="8" id="KW-0812">Transmembrane</keyword>
<dbReference type="PRINTS" id="PR00344">
    <property type="entry name" value="BCTRLSENSOR"/>
</dbReference>
<dbReference type="InterPro" id="IPR003594">
    <property type="entry name" value="HATPase_dom"/>
</dbReference>
<evidence type="ECO:0000313" key="12">
    <source>
        <dbReference type="Proteomes" id="UP000055611"/>
    </source>
</evidence>
<evidence type="ECO:0000256" key="2">
    <source>
        <dbReference type="ARBA" id="ARBA00012438"/>
    </source>
</evidence>
<dbReference type="Gene3D" id="1.10.287.130">
    <property type="match status" value="1"/>
</dbReference>
<dbReference type="RefSeq" id="WP_066806371.1">
    <property type="nucleotide sequence ID" value="NZ_CP014206.1"/>
</dbReference>
<dbReference type="Gene3D" id="3.30.565.10">
    <property type="entry name" value="Histidine kinase-like ATPase, C-terminal domain"/>
    <property type="match status" value="1"/>
</dbReference>
<gene>
    <name evidence="10" type="ORF">AWY79_16635</name>
    <name evidence="11" type="ORF">EDC59_102361</name>
</gene>
<dbReference type="FunFam" id="3.30.565.10:FF:000006">
    <property type="entry name" value="Sensor histidine kinase WalK"/>
    <property type="match status" value="1"/>
</dbReference>
<reference evidence="11 13" key="2">
    <citation type="submission" date="2019-03" db="EMBL/GenBank/DDBJ databases">
        <title>Genomic Encyclopedia of Type Strains, Phase IV (KMG-IV): sequencing the most valuable type-strain genomes for metagenomic binning, comparative biology and taxonomic classification.</title>
        <authorList>
            <person name="Goeker M."/>
        </authorList>
    </citation>
    <scope>NUCLEOTIDE SEQUENCE [LARGE SCALE GENOMIC DNA]</scope>
    <source>
        <strain evidence="11 13">DSM 101483</strain>
    </source>
</reference>
<dbReference type="GO" id="GO:0000155">
    <property type="term" value="F:phosphorelay sensor kinase activity"/>
    <property type="evidence" value="ECO:0007669"/>
    <property type="project" value="InterPro"/>
</dbReference>
<dbReference type="PROSITE" id="PS50109">
    <property type="entry name" value="HIS_KIN"/>
    <property type="match status" value="1"/>
</dbReference>
<evidence type="ECO:0000256" key="6">
    <source>
        <dbReference type="ARBA" id="ARBA00023012"/>
    </source>
</evidence>
<evidence type="ECO:0000259" key="9">
    <source>
        <dbReference type="PROSITE" id="PS50109"/>
    </source>
</evidence>
<keyword evidence="8" id="KW-0472">Membrane</keyword>